<name>A0A7Y9IQ38_9BURK</name>
<dbReference type="GO" id="GO:0003677">
    <property type="term" value="F:DNA binding"/>
    <property type="evidence" value="ECO:0007669"/>
    <property type="project" value="UniProtKB-KW"/>
</dbReference>
<keyword evidence="4" id="KW-1185">Reference proteome</keyword>
<dbReference type="Pfam" id="PF13280">
    <property type="entry name" value="WYL"/>
    <property type="match status" value="1"/>
</dbReference>
<dbReference type="PANTHER" id="PTHR34580">
    <property type="match status" value="1"/>
</dbReference>
<dbReference type="PANTHER" id="PTHR34580:SF3">
    <property type="entry name" value="PROTEIN PAFB"/>
    <property type="match status" value="1"/>
</dbReference>
<gene>
    <name evidence="3" type="ORF">FHW18_000267</name>
</gene>
<evidence type="ECO:0000313" key="3">
    <source>
        <dbReference type="EMBL" id="NYE80996.1"/>
    </source>
</evidence>
<evidence type="ECO:0000259" key="1">
    <source>
        <dbReference type="Pfam" id="PF08279"/>
    </source>
</evidence>
<dbReference type="EMBL" id="JACBYR010000001">
    <property type="protein sequence ID" value="NYE80996.1"/>
    <property type="molecule type" value="Genomic_DNA"/>
</dbReference>
<reference evidence="3 4" key="1">
    <citation type="submission" date="2020-07" db="EMBL/GenBank/DDBJ databases">
        <title>Genomic Encyclopedia of Type Strains, Phase IV (KMG-V): Genome sequencing to study the core and pangenomes of soil and plant-associated prokaryotes.</title>
        <authorList>
            <person name="Whitman W."/>
        </authorList>
    </citation>
    <scope>NUCLEOTIDE SEQUENCE [LARGE SCALE GENOMIC DNA]</scope>
    <source>
        <strain evidence="3 4">SAS40</strain>
    </source>
</reference>
<dbReference type="Proteomes" id="UP000542125">
    <property type="component" value="Unassembled WGS sequence"/>
</dbReference>
<dbReference type="InterPro" id="IPR026881">
    <property type="entry name" value="WYL_dom"/>
</dbReference>
<keyword evidence="3" id="KW-0238">DNA-binding</keyword>
<dbReference type="InterPro" id="IPR036390">
    <property type="entry name" value="WH_DNA-bd_sf"/>
</dbReference>
<comment type="caution">
    <text evidence="3">The sequence shown here is derived from an EMBL/GenBank/DDBJ whole genome shotgun (WGS) entry which is preliminary data.</text>
</comment>
<feature type="domain" description="Helix-turn-helix type 11" evidence="1">
    <location>
        <begin position="6"/>
        <end position="59"/>
    </location>
</feature>
<sequence>MSRAERLLSLMQHLRGHKHPVTGMTLAAQMGVSVRTLYRDIASLQAQGADITGEPGVGYVLKPGYLLPPLMFSVTELEALVLGMRWVNRSTDDELGAAAKQAMAKISSVLPAEMRRELDANTLLVGPRADPPGLTEHLPQLRDAIRRERKLDIDYTDANGASSSRTIWPFALGFFERQRVVVAWCETREGFRHFRADRLANVTTQNVRYPQRRLGLLKRWRAEMGITGEQ</sequence>
<accession>A0A7Y9IQ38</accession>
<feature type="domain" description="WYL" evidence="2">
    <location>
        <begin position="136"/>
        <end position="203"/>
    </location>
</feature>
<dbReference type="AlphaFoldDB" id="A0A7Y9IQ38"/>
<evidence type="ECO:0000259" key="2">
    <source>
        <dbReference type="Pfam" id="PF13280"/>
    </source>
</evidence>
<dbReference type="Pfam" id="PF08279">
    <property type="entry name" value="HTH_11"/>
    <property type="match status" value="1"/>
</dbReference>
<dbReference type="InterPro" id="IPR013196">
    <property type="entry name" value="HTH_11"/>
</dbReference>
<dbReference type="RefSeq" id="WP_179582588.1">
    <property type="nucleotide sequence ID" value="NZ_JACBYR010000001.1"/>
</dbReference>
<dbReference type="InterPro" id="IPR036388">
    <property type="entry name" value="WH-like_DNA-bd_sf"/>
</dbReference>
<protein>
    <submittedName>
        <fullName evidence="3">Putative DNA-binding transcriptional regulator YafY</fullName>
    </submittedName>
</protein>
<organism evidence="3 4">
    <name type="scientific">Pigmentiphaga litoralis</name>
    <dbReference type="NCBI Taxonomy" id="516702"/>
    <lineage>
        <taxon>Bacteria</taxon>
        <taxon>Pseudomonadati</taxon>
        <taxon>Pseudomonadota</taxon>
        <taxon>Betaproteobacteria</taxon>
        <taxon>Burkholderiales</taxon>
        <taxon>Alcaligenaceae</taxon>
        <taxon>Pigmentiphaga</taxon>
    </lineage>
</organism>
<dbReference type="SUPFAM" id="SSF46785">
    <property type="entry name" value="Winged helix' DNA-binding domain"/>
    <property type="match status" value="1"/>
</dbReference>
<dbReference type="PROSITE" id="PS52050">
    <property type="entry name" value="WYL"/>
    <property type="match status" value="1"/>
</dbReference>
<proteinExistence type="predicted"/>
<dbReference type="Gene3D" id="1.10.10.10">
    <property type="entry name" value="Winged helix-like DNA-binding domain superfamily/Winged helix DNA-binding domain"/>
    <property type="match status" value="1"/>
</dbReference>
<dbReference type="InterPro" id="IPR051534">
    <property type="entry name" value="CBASS_pafABC_assoc_protein"/>
</dbReference>
<evidence type="ECO:0000313" key="4">
    <source>
        <dbReference type="Proteomes" id="UP000542125"/>
    </source>
</evidence>